<keyword evidence="2 7" id="KW-0812">Transmembrane</keyword>
<gene>
    <name evidence="10" type="ORF">IV80_GL000413</name>
</gene>
<evidence type="ECO:0000313" key="11">
    <source>
        <dbReference type="Proteomes" id="UP000051568"/>
    </source>
</evidence>
<dbReference type="SUPFAM" id="SSF52540">
    <property type="entry name" value="P-loop containing nucleoside triphosphate hydrolases"/>
    <property type="match status" value="1"/>
</dbReference>
<feature type="transmembrane region" description="Helical" evidence="7">
    <location>
        <begin position="238"/>
        <end position="260"/>
    </location>
</feature>
<evidence type="ECO:0000256" key="1">
    <source>
        <dbReference type="ARBA" id="ARBA00004651"/>
    </source>
</evidence>
<dbReference type="GO" id="GO:0140359">
    <property type="term" value="F:ABC-type transporter activity"/>
    <property type="evidence" value="ECO:0007669"/>
    <property type="project" value="InterPro"/>
</dbReference>
<feature type="domain" description="ABC transporter" evidence="8">
    <location>
        <begin position="324"/>
        <end position="532"/>
    </location>
</feature>
<dbReference type="GO" id="GO:0034040">
    <property type="term" value="F:ATPase-coupled lipid transmembrane transporter activity"/>
    <property type="evidence" value="ECO:0007669"/>
    <property type="project" value="TreeGrafter"/>
</dbReference>
<dbReference type="GO" id="GO:0005886">
    <property type="term" value="C:plasma membrane"/>
    <property type="evidence" value="ECO:0007669"/>
    <property type="project" value="UniProtKB-SubCell"/>
</dbReference>
<dbReference type="InterPro" id="IPR027417">
    <property type="entry name" value="P-loop_NTPase"/>
</dbReference>
<dbReference type="Pfam" id="PF00005">
    <property type="entry name" value="ABC_tran"/>
    <property type="match status" value="1"/>
</dbReference>
<keyword evidence="5 7" id="KW-1133">Transmembrane helix</keyword>
<dbReference type="OrthoDB" id="1672195at2"/>
<sequence>MKKYIKKSQFLLASVVSMLAGLEIPFNTFTYSYIFEIITKHRINLILPFVVIVIVVYGILSLIDYLKNVIVNRNIITINNQIKVGYVNGAVIDVDQGKKNFESNKLSFFMNDLKLLENNYWRQLFSILGAITTVTVTLIYALYNNALITLIFLIFMAVPSFAPRLFKSMIQNRTDIWSHKNQEVSSVVRDLFHGAFTLKRYLVPFGFDSRLKQKINGMEKANASVENGIAFSNSFISFLFYVCSYGPIGIGIFFTIRGVITLPQFVAIQYSSSWILNGFNTIISSVNTINSTSEIRKQVKKLTEVSELYKANSRNMNDDTFKELALNNLNYAYKNKSIIFKNLNFTARRGDKILIKGRSGIGKSTLLKIILREIKETSGEVLLNNQIYTGTTAYQTFGVVSQAPIIFHDTVWQNLTLGKKVTRSQVESALNRAGLSSFTDDKELFHVIDEEGKDLSGGQLKRIEIARALLMNREVLLVDEGTASLDTETSVAIHKLLFAIPDLTLIEVDHHIPDEIMDNYNRIYEIKDHQLV</sequence>
<dbReference type="Proteomes" id="UP000051568">
    <property type="component" value="Unassembled WGS sequence"/>
</dbReference>
<feature type="transmembrane region" description="Helical" evidence="7">
    <location>
        <begin position="146"/>
        <end position="166"/>
    </location>
</feature>
<keyword evidence="6 7" id="KW-0472">Membrane</keyword>
<dbReference type="SUPFAM" id="SSF90123">
    <property type="entry name" value="ABC transporter transmembrane region"/>
    <property type="match status" value="1"/>
</dbReference>
<name>A0A0R2IUX8_9LACO</name>
<reference evidence="10 11" key="1">
    <citation type="journal article" date="2015" name="Genome Announc.">
        <title>Expanding the biotechnology potential of lactobacilli through comparative genomics of 213 strains and associated genera.</title>
        <authorList>
            <person name="Sun Z."/>
            <person name="Harris H.M."/>
            <person name="McCann A."/>
            <person name="Guo C."/>
            <person name="Argimon S."/>
            <person name="Zhang W."/>
            <person name="Yang X."/>
            <person name="Jeffery I.B."/>
            <person name="Cooney J.C."/>
            <person name="Kagawa T.F."/>
            <person name="Liu W."/>
            <person name="Song Y."/>
            <person name="Salvetti E."/>
            <person name="Wrobel A."/>
            <person name="Rasinkangas P."/>
            <person name="Parkhill J."/>
            <person name="Rea M.C."/>
            <person name="O'Sullivan O."/>
            <person name="Ritari J."/>
            <person name="Douillard F.P."/>
            <person name="Paul Ross R."/>
            <person name="Yang R."/>
            <person name="Briner A.E."/>
            <person name="Felis G.E."/>
            <person name="de Vos W.M."/>
            <person name="Barrangou R."/>
            <person name="Klaenhammer T.R."/>
            <person name="Caufield P.W."/>
            <person name="Cui Y."/>
            <person name="Zhang H."/>
            <person name="O'Toole P.W."/>
        </authorList>
    </citation>
    <scope>NUCLEOTIDE SEQUENCE [LARGE SCALE GENOMIC DNA]</scope>
    <source>
        <strain evidence="10 11">DSM 17757</strain>
    </source>
</reference>
<evidence type="ECO:0000313" key="10">
    <source>
        <dbReference type="EMBL" id="KRN65357.1"/>
    </source>
</evidence>
<dbReference type="InterPro" id="IPR003439">
    <property type="entry name" value="ABC_transporter-like_ATP-bd"/>
</dbReference>
<dbReference type="PANTHER" id="PTHR24221:SF654">
    <property type="entry name" value="ATP-BINDING CASSETTE SUB-FAMILY B MEMBER 6"/>
    <property type="match status" value="1"/>
</dbReference>
<evidence type="ECO:0000256" key="3">
    <source>
        <dbReference type="ARBA" id="ARBA00022741"/>
    </source>
</evidence>
<dbReference type="PANTHER" id="PTHR24221">
    <property type="entry name" value="ATP-BINDING CASSETTE SUB-FAMILY B"/>
    <property type="match status" value="1"/>
</dbReference>
<keyword evidence="3" id="KW-0547">Nucleotide-binding</keyword>
<feature type="transmembrane region" description="Helical" evidence="7">
    <location>
        <begin position="45"/>
        <end position="66"/>
    </location>
</feature>
<proteinExistence type="predicted"/>
<dbReference type="Gene3D" id="3.40.50.300">
    <property type="entry name" value="P-loop containing nucleotide triphosphate hydrolases"/>
    <property type="match status" value="1"/>
</dbReference>
<dbReference type="Gene3D" id="1.20.1560.10">
    <property type="entry name" value="ABC transporter type 1, transmembrane domain"/>
    <property type="match status" value="1"/>
</dbReference>
<organism evidence="10 11">
    <name type="scientific">Pediococcus cellicola</name>
    <dbReference type="NCBI Taxonomy" id="319652"/>
    <lineage>
        <taxon>Bacteria</taxon>
        <taxon>Bacillati</taxon>
        <taxon>Bacillota</taxon>
        <taxon>Bacilli</taxon>
        <taxon>Lactobacillales</taxon>
        <taxon>Lactobacillaceae</taxon>
        <taxon>Pediococcus</taxon>
    </lineage>
</organism>
<dbReference type="AlphaFoldDB" id="A0A0R2IUX8"/>
<dbReference type="RefSeq" id="WP_057752327.1">
    <property type="nucleotide sequence ID" value="NZ_BJVH01000010.1"/>
</dbReference>
<evidence type="ECO:0000256" key="7">
    <source>
        <dbReference type="SAM" id="Phobius"/>
    </source>
</evidence>
<dbReference type="InterPro" id="IPR039421">
    <property type="entry name" value="Type_1_exporter"/>
</dbReference>
<protein>
    <submittedName>
        <fullName evidence="10">ABC transporter</fullName>
    </submittedName>
</protein>
<keyword evidence="4" id="KW-0067">ATP-binding</keyword>
<dbReference type="PROSITE" id="PS00211">
    <property type="entry name" value="ABC_TRANSPORTER_1"/>
    <property type="match status" value="1"/>
</dbReference>
<dbReference type="CDD" id="cd03228">
    <property type="entry name" value="ABCC_MRP_Like"/>
    <property type="match status" value="1"/>
</dbReference>
<comment type="caution">
    <text evidence="10">The sequence shown here is derived from an EMBL/GenBank/DDBJ whole genome shotgun (WGS) entry which is preliminary data.</text>
</comment>
<dbReference type="InterPro" id="IPR011527">
    <property type="entry name" value="ABC1_TM_dom"/>
</dbReference>
<dbReference type="PROSITE" id="PS50929">
    <property type="entry name" value="ABC_TM1F"/>
    <property type="match status" value="1"/>
</dbReference>
<comment type="subcellular location">
    <subcellularLocation>
        <location evidence="1">Cell membrane</location>
        <topology evidence="1">Multi-pass membrane protein</topology>
    </subcellularLocation>
</comment>
<dbReference type="Pfam" id="PF00664">
    <property type="entry name" value="ABC_membrane"/>
    <property type="match status" value="1"/>
</dbReference>
<dbReference type="PATRIC" id="fig|319652.3.peg.416"/>
<keyword evidence="11" id="KW-1185">Reference proteome</keyword>
<dbReference type="STRING" id="319652.IV80_GL000413"/>
<dbReference type="GO" id="GO:0005524">
    <property type="term" value="F:ATP binding"/>
    <property type="evidence" value="ECO:0007669"/>
    <property type="project" value="UniProtKB-KW"/>
</dbReference>
<dbReference type="PROSITE" id="PS50893">
    <property type="entry name" value="ABC_TRANSPORTER_2"/>
    <property type="match status" value="1"/>
</dbReference>
<evidence type="ECO:0000259" key="9">
    <source>
        <dbReference type="PROSITE" id="PS50929"/>
    </source>
</evidence>
<evidence type="ECO:0000259" key="8">
    <source>
        <dbReference type="PROSITE" id="PS50893"/>
    </source>
</evidence>
<evidence type="ECO:0000256" key="6">
    <source>
        <dbReference type="ARBA" id="ARBA00023136"/>
    </source>
</evidence>
<evidence type="ECO:0000256" key="2">
    <source>
        <dbReference type="ARBA" id="ARBA00022692"/>
    </source>
</evidence>
<dbReference type="GO" id="GO:0016887">
    <property type="term" value="F:ATP hydrolysis activity"/>
    <property type="evidence" value="ECO:0007669"/>
    <property type="project" value="InterPro"/>
</dbReference>
<dbReference type="SMART" id="SM00382">
    <property type="entry name" value="AAA"/>
    <property type="match status" value="1"/>
</dbReference>
<evidence type="ECO:0000256" key="4">
    <source>
        <dbReference type="ARBA" id="ARBA00022840"/>
    </source>
</evidence>
<dbReference type="InterPro" id="IPR017871">
    <property type="entry name" value="ABC_transporter-like_CS"/>
</dbReference>
<feature type="transmembrane region" description="Helical" evidence="7">
    <location>
        <begin position="120"/>
        <end position="140"/>
    </location>
</feature>
<evidence type="ECO:0000256" key="5">
    <source>
        <dbReference type="ARBA" id="ARBA00022989"/>
    </source>
</evidence>
<dbReference type="InterPro" id="IPR036640">
    <property type="entry name" value="ABC1_TM_sf"/>
</dbReference>
<feature type="domain" description="ABC transmembrane type-1" evidence="9">
    <location>
        <begin position="11"/>
        <end position="291"/>
    </location>
</feature>
<accession>A0A0R2IUX8</accession>
<dbReference type="InterPro" id="IPR003593">
    <property type="entry name" value="AAA+_ATPase"/>
</dbReference>
<dbReference type="EMBL" id="JQBR01000010">
    <property type="protein sequence ID" value="KRN65357.1"/>
    <property type="molecule type" value="Genomic_DNA"/>
</dbReference>